<evidence type="ECO:0000313" key="3">
    <source>
        <dbReference type="Proteomes" id="UP000269265"/>
    </source>
</evidence>
<dbReference type="GO" id="GO:0008270">
    <property type="term" value="F:zinc ion binding"/>
    <property type="evidence" value="ECO:0007669"/>
    <property type="project" value="InterPro"/>
</dbReference>
<dbReference type="PANTHER" id="PTHR15032:SF4">
    <property type="entry name" value="N-ACYL-PHOSPHATIDYLETHANOLAMINE-HYDROLYZING PHOSPHOLIPASE D"/>
    <property type="match status" value="1"/>
</dbReference>
<name>A0A3R8U6W2_9BURK</name>
<keyword evidence="2" id="KW-0378">Hydrolase</keyword>
<dbReference type="Proteomes" id="UP000269265">
    <property type="component" value="Unassembled WGS sequence"/>
</dbReference>
<dbReference type="Gene3D" id="3.60.15.10">
    <property type="entry name" value="Ribonuclease Z/Hydroxyacylglutathione hydrolase-like"/>
    <property type="match status" value="1"/>
</dbReference>
<evidence type="ECO:0000259" key="1">
    <source>
        <dbReference type="Pfam" id="PF12706"/>
    </source>
</evidence>
<dbReference type="AlphaFoldDB" id="A0A3R8U6W2"/>
<dbReference type="OrthoDB" id="9805728at2"/>
<feature type="domain" description="Metallo-beta-lactamase" evidence="1">
    <location>
        <begin position="94"/>
        <end position="307"/>
    </location>
</feature>
<keyword evidence="3" id="KW-1185">Reference proteome</keyword>
<dbReference type="InterPro" id="IPR024884">
    <property type="entry name" value="NAPE-PLD"/>
</dbReference>
<evidence type="ECO:0000313" key="2">
    <source>
        <dbReference type="EMBL" id="RRS05913.1"/>
    </source>
</evidence>
<dbReference type="InterPro" id="IPR036866">
    <property type="entry name" value="RibonucZ/Hydroxyglut_hydro"/>
</dbReference>
<dbReference type="PANTHER" id="PTHR15032">
    <property type="entry name" value="N-ACYL-PHOSPHATIDYLETHANOLAMINE-HYDROLYZING PHOSPHOLIPASE D"/>
    <property type="match status" value="1"/>
</dbReference>
<organism evidence="2 3">
    <name type="scientific">Aquabacterium soli</name>
    <dbReference type="NCBI Taxonomy" id="2493092"/>
    <lineage>
        <taxon>Bacteria</taxon>
        <taxon>Pseudomonadati</taxon>
        <taxon>Pseudomonadota</taxon>
        <taxon>Betaproteobacteria</taxon>
        <taxon>Burkholderiales</taxon>
        <taxon>Aquabacterium</taxon>
    </lineage>
</organism>
<gene>
    <name evidence="2" type="ORF">EIP75_03370</name>
</gene>
<dbReference type="GO" id="GO:0005737">
    <property type="term" value="C:cytoplasm"/>
    <property type="evidence" value="ECO:0007669"/>
    <property type="project" value="TreeGrafter"/>
</dbReference>
<protein>
    <submittedName>
        <fullName evidence="2">MBL fold metallo-hydrolase</fullName>
    </submittedName>
</protein>
<dbReference type="Pfam" id="PF12706">
    <property type="entry name" value="Lactamase_B_2"/>
    <property type="match status" value="1"/>
</dbReference>
<reference evidence="2 3" key="1">
    <citation type="submission" date="2018-12" db="EMBL/GenBank/DDBJ databases">
        <title>The whole draft genome of Aquabacterium sp. SJQ9.</title>
        <authorList>
            <person name="Sun L."/>
            <person name="Gao X."/>
            <person name="Chen W."/>
            <person name="Huang K."/>
        </authorList>
    </citation>
    <scope>NUCLEOTIDE SEQUENCE [LARGE SCALE GENOMIC DNA]</scope>
    <source>
        <strain evidence="2 3">SJQ9</strain>
    </source>
</reference>
<sequence>MKRNPYFDPTKPHHRPGGFQNNYLEFREKRWHELLRWRWGAWRKGEPKPPKDSIPVVEPDLAFIHANAKAGMAMAPAITWVGHITVLAQIGGLNFLTDPVFSERCFPVQWAGPRRHTPPGLRLAQLPHIDVVLLSHNHYDHMDEGSLLALAKQAGGPPMFITPLGHKAWFERHGIHGVIELDWWDRHMIHATEQNARIPIVLTPAQHWSARTATDALRSLWGGFAVLSPDCHLFFAGDTAYSKDFADIRQHFAIDHAPGLGGGFDIALLPIGAYEPRWFMRDQHCNPAESVQIFKDLGAKQALGVHWGTFQLTDEALDEPPRALKKALAAARVGEQRFFVLPVGGTRRLTPRL</sequence>
<dbReference type="InterPro" id="IPR001279">
    <property type="entry name" value="Metallo-B-lactamas"/>
</dbReference>
<dbReference type="GO" id="GO:0070290">
    <property type="term" value="F:N-acylphosphatidylethanolamine-specific phospholipase D activity"/>
    <property type="evidence" value="ECO:0007669"/>
    <property type="project" value="InterPro"/>
</dbReference>
<comment type="caution">
    <text evidence="2">The sequence shown here is derived from an EMBL/GenBank/DDBJ whole genome shotgun (WGS) entry which is preliminary data.</text>
</comment>
<dbReference type="EMBL" id="RSED01000002">
    <property type="protein sequence ID" value="RRS05913.1"/>
    <property type="molecule type" value="Genomic_DNA"/>
</dbReference>
<dbReference type="PIRSF" id="PIRSF038896">
    <property type="entry name" value="NAPE-PLD"/>
    <property type="match status" value="1"/>
</dbReference>
<dbReference type="SUPFAM" id="SSF56281">
    <property type="entry name" value="Metallo-hydrolase/oxidoreductase"/>
    <property type="match status" value="1"/>
</dbReference>
<accession>A0A3R8U6W2</accession>
<proteinExistence type="predicted"/>
<dbReference type="RefSeq" id="WP_125241820.1">
    <property type="nucleotide sequence ID" value="NZ_RSED01000002.1"/>
</dbReference>